<dbReference type="AlphaFoldDB" id="A0A834WWE3"/>
<sequence>MEEAMGAEEAKSNLGFKESILEGAADEVALGQGLDRAGA</sequence>
<accession>A0A834WWE3</accession>
<evidence type="ECO:0000313" key="1">
    <source>
        <dbReference type="EMBL" id="KAF7833442.1"/>
    </source>
</evidence>
<organism evidence="1 2">
    <name type="scientific">Senna tora</name>
    <dbReference type="NCBI Taxonomy" id="362788"/>
    <lineage>
        <taxon>Eukaryota</taxon>
        <taxon>Viridiplantae</taxon>
        <taxon>Streptophyta</taxon>
        <taxon>Embryophyta</taxon>
        <taxon>Tracheophyta</taxon>
        <taxon>Spermatophyta</taxon>
        <taxon>Magnoliopsida</taxon>
        <taxon>eudicotyledons</taxon>
        <taxon>Gunneridae</taxon>
        <taxon>Pentapetalae</taxon>
        <taxon>rosids</taxon>
        <taxon>fabids</taxon>
        <taxon>Fabales</taxon>
        <taxon>Fabaceae</taxon>
        <taxon>Caesalpinioideae</taxon>
        <taxon>Cassia clade</taxon>
        <taxon>Senna</taxon>
    </lineage>
</organism>
<comment type="caution">
    <text evidence="1">The sequence shown here is derived from an EMBL/GenBank/DDBJ whole genome shotgun (WGS) entry which is preliminary data.</text>
</comment>
<name>A0A834WWE3_9FABA</name>
<dbReference type="Proteomes" id="UP000634136">
    <property type="component" value="Unassembled WGS sequence"/>
</dbReference>
<keyword evidence="2" id="KW-1185">Reference proteome</keyword>
<dbReference type="EMBL" id="JAAIUW010000005">
    <property type="protein sequence ID" value="KAF7833442.1"/>
    <property type="molecule type" value="Genomic_DNA"/>
</dbReference>
<evidence type="ECO:0000313" key="2">
    <source>
        <dbReference type="Proteomes" id="UP000634136"/>
    </source>
</evidence>
<protein>
    <submittedName>
        <fullName evidence="1">Uncharacterized protein</fullName>
    </submittedName>
</protein>
<reference evidence="1" key="1">
    <citation type="submission" date="2020-09" db="EMBL/GenBank/DDBJ databases">
        <title>Genome-Enabled Discovery of Anthraquinone Biosynthesis in Senna tora.</title>
        <authorList>
            <person name="Kang S.-H."/>
            <person name="Pandey R.P."/>
            <person name="Lee C.-M."/>
            <person name="Sim J.-S."/>
            <person name="Jeong J.-T."/>
            <person name="Choi B.-S."/>
            <person name="Jung M."/>
            <person name="Ginzburg D."/>
            <person name="Zhao K."/>
            <person name="Won S.Y."/>
            <person name="Oh T.-J."/>
            <person name="Yu Y."/>
            <person name="Kim N.-H."/>
            <person name="Lee O.R."/>
            <person name="Lee T.-H."/>
            <person name="Bashyal P."/>
            <person name="Kim T.-S."/>
            <person name="Lee W.-H."/>
            <person name="Kawkins C."/>
            <person name="Kim C.-K."/>
            <person name="Kim J.S."/>
            <person name="Ahn B.O."/>
            <person name="Rhee S.Y."/>
            <person name="Sohng J.K."/>
        </authorList>
    </citation>
    <scope>NUCLEOTIDE SEQUENCE</scope>
    <source>
        <tissue evidence="1">Leaf</tissue>
    </source>
</reference>
<proteinExistence type="predicted"/>
<gene>
    <name evidence="1" type="ORF">G2W53_015775</name>
</gene>